<proteinExistence type="inferred from homology"/>
<evidence type="ECO:0000259" key="5">
    <source>
        <dbReference type="Pfam" id="PF00108"/>
    </source>
</evidence>
<feature type="domain" description="Thiolase N-terminal" evidence="5">
    <location>
        <begin position="5"/>
        <end position="259"/>
    </location>
</feature>
<dbReference type="CDD" id="cd00751">
    <property type="entry name" value="thiolase"/>
    <property type="match status" value="1"/>
</dbReference>
<dbReference type="InterPro" id="IPR016039">
    <property type="entry name" value="Thiolase-like"/>
</dbReference>
<dbReference type="PROSITE" id="PS00737">
    <property type="entry name" value="THIOLASE_2"/>
    <property type="match status" value="1"/>
</dbReference>
<dbReference type="InterPro" id="IPR020616">
    <property type="entry name" value="Thiolase_N"/>
</dbReference>
<keyword evidence="8" id="KW-1185">Reference proteome</keyword>
<evidence type="ECO:0000313" key="8">
    <source>
        <dbReference type="Proteomes" id="UP001458946"/>
    </source>
</evidence>
<accession>A0ABP9VDB4</accession>
<gene>
    <name evidence="7" type="primary">thlA_2</name>
    <name evidence="7" type="ORF">Dxin01_01451</name>
</gene>
<reference evidence="7 8" key="1">
    <citation type="submission" date="2024-02" db="EMBL/GenBank/DDBJ databases">
        <title>Deinococcus xinjiangensis NBRC 107630.</title>
        <authorList>
            <person name="Ichikawa N."/>
            <person name="Katano-Makiyama Y."/>
            <person name="Hidaka K."/>
        </authorList>
    </citation>
    <scope>NUCLEOTIDE SEQUENCE [LARGE SCALE GENOMIC DNA]</scope>
    <source>
        <strain evidence="7 8">NBRC 107630</strain>
    </source>
</reference>
<dbReference type="InterPro" id="IPR020610">
    <property type="entry name" value="Thiolase_AS"/>
</dbReference>
<dbReference type="InterPro" id="IPR020615">
    <property type="entry name" value="Thiolase_acyl_enz_int_AS"/>
</dbReference>
<evidence type="ECO:0000256" key="1">
    <source>
        <dbReference type="ARBA" id="ARBA00010982"/>
    </source>
</evidence>
<evidence type="ECO:0000259" key="6">
    <source>
        <dbReference type="Pfam" id="PF02803"/>
    </source>
</evidence>
<dbReference type="RefSeq" id="WP_353541678.1">
    <property type="nucleotide sequence ID" value="NZ_BAABRN010000012.1"/>
</dbReference>
<dbReference type="NCBIfam" id="TIGR01930">
    <property type="entry name" value="AcCoA-C-Actrans"/>
    <property type="match status" value="1"/>
</dbReference>
<dbReference type="InterPro" id="IPR020613">
    <property type="entry name" value="Thiolase_CS"/>
</dbReference>
<protein>
    <submittedName>
        <fullName evidence="7">Acetyl-CoA acetyltransferase</fullName>
    </submittedName>
</protein>
<dbReference type="PIRSF" id="PIRSF000429">
    <property type="entry name" value="Ac-CoA_Ac_transf"/>
    <property type="match status" value="1"/>
</dbReference>
<evidence type="ECO:0000256" key="2">
    <source>
        <dbReference type="ARBA" id="ARBA00022679"/>
    </source>
</evidence>
<dbReference type="InterPro" id="IPR002155">
    <property type="entry name" value="Thiolase"/>
</dbReference>
<dbReference type="SUPFAM" id="SSF53901">
    <property type="entry name" value="Thiolase-like"/>
    <property type="match status" value="2"/>
</dbReference>
<evidence type="ECO:0000256" key="4">
    <source>
        <dbReference type="RuleBase" id="RU003557"/>
    </source>
</evidence>
<sequence length="390" mass="40082">MTKLVIVAAKRTPIGSFMGSLKDISAADLGIAAAKSVLAGVEGADIADVIVGNVLQAGQGMNVARQIGRGAGLPDSVPAITVNRMCGSGLQAVVSAIQGLRAGDGQVYLAGGTESMSRAPYLLPKAREGYRLGHGELLDSILVDGLTDVFGKYHMGITAENIAEQWNLTREMQDAFALESQNRAARAQEGHHFADELVSVEVPSRKGPVTVDKDEYPRATTAEALAKLKPAFKKDGTVTAGNASGINDGAAMLVVATEEYAQAHGLPILAEIAGYANVGVDPAIMGIGPARAVPVALEKAGMTVADVDLFELNEAFAAQSLAVVHDLKADPAKVNITGGAISLGHPIGASGARVLVTLIHQLRRTGKETGVASLCIGGGMGIALAIRARG</sequence>
<dbReference type="InterPro" id="IPR020617">
    <property type="entry name" value="Thiolase_C"/>
</dbReference>
<dbReference type="Proteomes" id="UP001458946">
    <property type="component" value="Unassembled WGS sequence"/>
</dbReference>
<name>A0ABP9VDB4_9DEIO</name>
<dbReference type="PANTHER" id="PTHR18919:SF107">
    <property type="entry name" value="ACETYL-COA ACETYLTRANSFERASE, CYTOSOLIC"/>
    <property type="match status" value="1"/>
</dbReference>
<dbReference type="PROSITE" id="PS00099">
    <property type="entry name" value="THIOLASE_3"/>
    <property type="match status" value="1"/>
</dbReference>
<dbReference type="Pfam" id="PF00108">
    <property type="entry name" value="Thiolase_N"/>
    <property type="match status" value="1"/>
</dbReference>
<dbReference type="PROSITE" id="PS00098">
    <property type="entry name" value="THIOLASE_1"/>
    <property type="match status" value="1"/>
</dbReference>
<comment type="caution">
    <text evidence="7">The sequence shown here is derived from an EMBL/GenBank/DDBJ whole genome shotgun (WGS) entry which is preliminary data.</text>
</comment>
<dbReference type="Pfam" id="PF02803">
    <property type="entry name" value="Thiolase_C"/>
    <property type="match status" value="1"/>
</dbReference>
<dbReference type="PANTHER" id="PTHR18919">
    <property type="entry name" value="ACETYL-COA C-ACYLTRANSFERASE"/>
    <property type="match status" value="1"/>
</dbReference>
<evidence type="ECO:0000256" key="3">
    <source>
        <dbReference type="ARBA" id="ARBA00023315"/>
    </source>
</evidence>
<organism evidence="7 8">
    <name type="scientific">Deinococcus xinjiangensis</name>
    <dbReference type="NCBI Taxonomy" id="457454"/>
    <lineage>
        <taxon>Bacteria</taxon>
        <taxon>Thermotogati</taxon>
        <taxon>Deinococcota</taxon>
        <taxon>Deinococci</taxon>
        <taxon>Deinococcales</taxon>
        <taxon>Deinococcaceae</taxon>
        <taxon>Deinococcus</taxon>
    </lineage>
</organism>
<dbReference type="Gene3D" id="3.40.47.10">
    <property type="match status" value="2"/>
</dbReference>
<dbReference type="EMBL" id="BAABRN010000012">
    <property type="protein sequence ID" value="GAA5501712.1"/>
    <property type="molecule type" value="Genomic_DNA"/>
</dbReference>
<evidence type="ECO:0000313" key="7">
    <source>
        <dbReference type="EMBL" id="GAA5501712.1"/>
    </source>
</evidence>
<feature type="domain" description="Thiolase C-terminal" evidence="6">
    <location>
        <begin position="267"/>
        <end position="387"/>
    </location>
</feature>
<keyword evidence="2 4" id="KW-0808">Transferase</keyword>
<comment type="similarity">
    <text evidence="1 4">Belongs to the thiolase-like superfamily. Thiolase family.</text>
</comment>
<keyword evidence="3 4" id="KW-0012">Acyltransferase</keyword>